<protein>
    <recommendedName>
        <fullName evidence="2">Thiaminase-2/PQQC domain-containing protein</fullName>
    </recommendedName>
</protein>
<organism evidence="3 4">
    <name type="scientific">Saitozyma podzolica</name>
    <dbReference type="NCBI Taxonomy" id="1890683"/>
    <lineage>
        <taxon>Eukaryota</taxon>
        <taxon>Fungi</taxon>
        <taxon>Dikarya</taxon>
        <taxon>Basidiomycota</taxon>
        <taxon>Agaricomycotina</taxon>
        <taxon>Tremellomycetes</taxon>
        <taxon>Tremellales</taxon>
        <taxon>Trimorphomycetaceae</taxon>
        <taxon>Saitozyma</taxon>
    </lineage>
</organism>
<dbReference type="PANTHER" id="PTHR41813:SF2">
    <property type="entry name" value="REGULATOR PAB1642, PUTATIVE (AFU_ORTHOLOGUE AFUA_3G11955)-RELATED"/>
    <property type="match status" value="1"/>
</dbReference>
<comment type="caution">
    <text evidence="3">The sequence shown here is derived from an EMBL/GenBank/DDBJ whole genome shotgun (WGS) entry which is preliminary data.</text>
</comment>
<proteinExistence type="predicted"/>
<dbReference type="InterPro" id="IPR016084">
    <property type="entry name" value="Haem_Oase-like_multi-hlx"/>
</dbReference>
<dbReference type="InterPro" id="IPR004305">
    <property type="entry name" value="Thiaminase-2/PQQC"/>
</dbReference>
<accession>A0A427YTJ8</accession>
<dbReference type="EMBL" id="RSCD01000002">
    <property type="protein sequence ID" value="RSH94402.1"/>
    <property type="molecule type" value="Genomic_DNA"/>
</dbReference>
<dbReference type="SUPFAM" id="SSF48613">
    <property type="entry name" value="Heme oxygenase-like"/>
    <property type="match status" value="2"/>
</dbReference>
<feature type="domain" description="Thiaminase-2/PQQC" evidence="2">
    <location>
        <begin position="19"/>
        <end position="59"/>
    </location>
</feature>
<evidence type="ECO:0000313" key="4">
    <source>
        <dbReference type="Proteomes" id="UP000279259"/>
    </source>
</evidence>
<evidence type="ECO:0000313" key="3">
    <source>
        <dbReference type="EMBL" id="RSH94402.1"/>
    </source>
</evidence>
<evidence type="ECO:0000259" key="2">
    <source>
        <dbReference type="Pfam" id="PF03070"/>
    </source>
</evidence>
<reference evidence="3 4" key="1">
    <citation type="submission" date="2018-11" db="EMBL/GenBank/DDBJ databases">
        <title>Genome sequence of Saitozyma podzolica DSM 27192.</title>
        <authorList>
            <person name="Aliyu H."/>
            <person name="Gorte O."/>
            <person name="Ochsenreither K."/>
        </authorList>
    </citation>
    <scope>NUCLEOTIDE SEQUENCE [LARGE SCALE GENOMIC DNA]</scope>
    <source>
        <strain evidence="3 4">DSM 27192</strain>
    </source>
</reference>
<dbReference type="Gene3D" id="1.20.910.10">
    <property type="entry name" value="Heme oxygenase-like"/>
    <property type="match status" value="2"/>
</dbReference>
<dbReference type="STRING" id="1890683.A0A427YTJ8"/>
<dbReference type="CDD" id="cd19357">
    <property type="entry name" value="TenA_E_At3g16990-like"/>
    <property type="match status" value="1"/>
</dbReference>
<dbReference type="Proteomes" id="UP000279259">
    <property type="component" value="Unassembled WGS sequence"/>
</dbReference>
<feature type="region of interest" description="Disordered" evidence="1">
    <location>
        <begin position="79"/>
        <end position="101"/>
    </location>
</feature>
<sequence length="431" mass="47079">MSHKFSEYLLAKFDDDFDTATRHPFLLSTGQGTLDKDVLERWLRQDYLYAFVGYVKSYSTWSYPTLELGNAHVLASPQRLDDHHSHTQSSRPHPFRLPVADSTPPLPAYTPQFASLLLSRLPVPSATPSPSTTHHLTPSGALSRAHPLLLFSLTNISRETAFFVSTATAHGLALHTRAAGDRGTMGEMIMPDVRGEDDRTGLLGEYEPVTRNYVDFLVATAAGRGVEEGLVALWAMEKVSGEGTSVATRKWNTGDSCTIKLLAWRNTTLTANIPHTLVSLRPGPSPSKTELACPSNAAALTPQAYLTAWTFARSHNIKPNPDATSGSQTETQKALDKFIDNWTNDGFVGFVNECEEVVDGLGIEVGSELGERCEQVSSSPDAGGGVGLSGPLGGLERLERFELGQSAHFTVQVFRQVLWLEQRFWPAVELA</sequence>
<dbReference type="InterPro" id="IPR053261">
    <property type="entry name" value="Polyketide-peptide_reg"/>
</dbReference>
<evidence type="ECO:0000256" key="1">
    <source>
        <dbReference type="SAM" id="MobiDB-lite"/>
    </source>
</evidence>
<dbReference type="Pfam" id="PF03070">
    <property type="entry name" value="TENA_THI-4"/>
    <property type="match status" value="1"/>
</dbReference>
<dbReference type="AlphaFoldDB" id="A0A427YTJ8"/>
<keyword evidence="4" id="KW-1185">Reference proteome</keyword>
<dbReference type="GO" id="GO:0006772">
    <property type="term" value="P:thiamine metabolic process"/>
    <property type="evidence" value="ECO:0007669"/>
    <property type="project" value="UniProtKB-ARBA"/>
</dbReference>
<dbReference type="PANTHER" id="PTHR41813">
    <property type="entry name" value="REGULATOR PAB1642, PUTATIVE (AFU_ORTHOLOGUE AFUA_3G11955)-RELATED"/>
    <property type="match status" value="1"/>
</dbReference>
<gene>
    <name evidence="3" type="ORF">EHS25_004205</name>
</gene>
<name>A0A427YTJ8_9TREE</name>
<dbReference type="OrthoDB" id="37730at2759"/>